<keyword evidence="3" id="KW-0067">ATP-binding</keyword>
<dbReference type="OrthoDB" id="2110130at2759"/>
<evidence type="ECO:0000256" key="2">
    <source>
        <dbReference type="ARBA" id="ARBA00022741"/>
    </source>
</evidence>
<dbReference type="InterPro" id="IPR036041">
    <property type="entry name" value="Ribosome-inact_prot_sf"/>
</dbReference>
<accession>A0A1E5WNI6</accession>
<evidence type="ECO:0000259" key="5">
    <source>
        <dbReference type="PROSITE" id="PS50893"/>
    </source>
</evidence>
<comment type="caution">
    <text evidence="6">The sequence shown here is derived from an EMBL/GenBank/DDBJ whole genome shotgun (WGS) entry which is preliminary data.</text>
</comment>
<dbReference type="InterPro" id="IPR050611">
    <property type="entry name" value="ABCF"/>
</dbReference>
<keyword evidence="4" id="KW-0611">Plant defense</keyword>
<dbReference type="GO" id="GO:0090729">
    <property type="term" value="F:toxin activity"/>
    <property type="evidence" value="ECO:0007669"/>
    <property type="project" value="UniProtKB-KW"/>
</dbReference>
<evidence type="ECO:0000313" key="6">
    <source>
        <dbReference type="EMBL" id="OEL38928.1"/>
    </source>
</evidence>
<dbReference type="SUPFAM" id="SSF56371">
    <property type="entry name" value="Ribosome inactivating proteins (RIP)"/>
    <property type="match status" value="1"/>
</dbReference>
<dbReference type="EMBL" id="LWDX02000109">
    <property type="protein sequence ID" value="OEL38928.1"/>
    <property type="molecule type" value="Genomic_DNA"/>
</dbReference>
<dbReference type="Gene3D" id="3.40.420.10">
    <property type="entry name" value="Ricin (A subunit), domain 1"/>
    <property type="match status" value="1"/>
</dbReference>
<sequence>MEEVLQRLREILKDNRPRLTVAGHSYLAPKVAQPGSPPGRWIKVHLAAGDHRTTLAFGDGDIYLLAFANITRHWNCFPGYETLFPGGTRLPFEENYQSLAGGIKIWLTSLWAKMLPKELIALVGPNGAGKSTLLKLMTGELAPLDGMVRRHNHLRIARFHQHLAEKLDLDMSALQYMMKEYPGNKEERMRAAVGKFGLSGKAQVMPMRNLSDGQRSRVIFAWLAYGQPQLQLLDEPTNHLDIETIDSLAEGLNEWDGGLVLVSHNFRMINQVALMRSGCVRTRR</sequence>
<dbReference type="AlphaFoldDB" id="A0A1E5WNI6"/>
<dbReference type="Proteomes" id="UP000095767">
    <property type="component" value="Unassembled WGS sequence"/>
</dbReference>
<dbReference type="PANTHER" id="PTHR19211">
    <property type="entry name" value="ATP-BINDING TRANSPORT PROTEIN-RELATED"/>
    <property type="match status" value="1"/>
</dbReference>
<evidence type="ECO:0000256" key="3">
    <source>
        <dbReference type="ARBA" id="ARBA00022840"/>
    </source>
</evidence>
<comment type="catalytic activity">
    <reaction evidence="4">
        <text>Endohydrolysis of the N-glycosidic bond at one specific adenosine on the 28S rRNA.</text>
        <dbReference type="EC" id="3.2.2.22"/>
    </reaction>
</comment>
<dbReference type="Gene3D" id="3.40.50.300">
    <property type="entry name" value="P-loop containing nucleotide triphosphate hydrolases"/>
    <property type="match status" value="1"/>
</dbReference>
<dbReference type="FunFam" id="3.40.50.300:FF:001197">
    <property type="entry name" value="Putative ATP-binding cassette family ATPase"/>
    <property type="match status" value="1"/>
</dbReference>
<evidence type="ECO:0000256" key="4">
    <source>
        <dbReference type="RuleBase" id="RU004915"/>
    </source>
</evidence>
<keyword evidence="7" id="KW-1185">Reference proteome</keyword>
<dbReference type="Pfam" id="PF00161">
    <property type="entry name" value="RIP"/>
    <property type="match status" value="1"/>
</dbReference>
<keyword evidence="1" id="KW-0677">Repeat</keyword>
<dbReference type="InterPro" id="IPR003593">
    <property type="entry name" value="AAA+_ATPase"/>
</dbReference>
<dbReference type="PROSITE" id="PS50893">
    <property type="entry name" value="ABC_TRANSPORTER_2"/>
    <property type="match status" value="1"/>
</dbReference>
<dbReference type="CDD" id="cd03221">
    <property type="entry name" value="ABCF_EF-3"/>
    <property type="match status" value="1"/>
</dbReference>
<dbReference type="GO" id="GO:0016887">
    <property type="term" value="F:ATP hydrolysis activity"/>
    <property type="evidence" value="ECO:0007669"/>
    <property type="project" value="InterPro"/>
</dbReference>
<gene>
    <name evidence="6" type="ORF">BAE44_0000053</name>
</gene>
<proteinExistence type="inferred from homology"/>
<dbReference type="SUPFAM" id="SSF52540">
    <property type="entry name" value="P-loop containing nucleoside triphosphate hydrolases"/>
    <property type="match status" value="1"/>
</dbReference>
<dbReference type="GO" id="GO:0005524">
    <property type="term" value="F:ATP binding"/>
    <property type="evidence" value="ECO:0007669"/>
    <property type="project" value="UniProtKB-KW"/>
</dbReference>
<reference evidence="6 7" key="1">
    <citation type="submission" date="2016-09" db="EMBL/GenBank/DDBJ databases">
        <title>The draft genome of Dichanthelium oligosanthes: A C3 panicoid grass species.</title>
        <authorList>
            <person name="Studer A.J."/>
            <person name="Schnable J.C."/>
            <person name="Brutnell T.P."/>
        </authorList>
    </citation>
    <scope>NUCLEOTIDE SEQUENCE [LARGE SCALE GENOMIC DNA]</scope>
    <source>
        <strain evidence="7">cv. Kellogg 1175</strain>
        <tissue evidence="6">Leaf</tissue>
    </source>
</reference>
<dbReference type="STRING" id="888268.A0A1E5WNI6"/>
<dbReference type="InterPro" id="IPR027417">
    <property type="entry name" value="P-loop_NTPase"/>
</dbReference>
<dbReference type="InterPro" id="IPR016138">
    <property type="entry name" value="Ribosome_inactivat_prot_sub1"/>
</dbReference>
<organism evidence="6 7">
    <name type="scientific">Dichanthelium oligosanthes</name>
    <dbReference type="NCBI Taxonomy" id="888268"/>
    <lineage>
        <taxon>Eukaryota</taxon>
        <taxon>Viridiplantae</taxon>
        <taxon>Streptophyta</taxon>
        <taxon>Embryophyta</taxon>
        <taxon>Tracheophyta</taxon>
        <taxon>Spermatophyta</taxon>
        <taxon>Magnoliopsida</taxon>
        <taxon>Liliopsida</taxon>
        <taxon>Poales</taxon>
        <taxon>Poaceae</taxon>
        <taxon>PACMAD clade</taxon>
        <taxon>Panicoideae</taxon>
        <taxon>Panicodae</taxon>
        <taxon>Paniceae</taxon>
        <taxon>Dichantheliinae</taxon>
        <taxon>Dichanthelium</taxon>
    </lineage>
</organism>
<evidence type="ECO:0000313" key="7">
    <source>
        <dbReference type="Proteomes" id="UP000095767"/>
    </source>
</evidence>
<keyword evidence="4" id="KW-0652">Protein synthesis inhibitor</keyword>
<feature type="domain" description="ABC transporter" evidence="5">
    <location>
        <begin position="90"/>
        <end position="284"/>
    </location>
</feature>
<evidence type="ECO:0000256" key="1">
    <source>
        <dbReference type="ARBA" id="ARBA00022737"/>
    </source>
</evidence>
<dbReference type="GO" id="GO:0030598">
    <property type="term" value="F:rRNA N-glycosylase activity"/>
    <property type="evidence" value="ECO:0007669"/>
    <property type="project" value="UniProtKB-EC"/>
</dbReference>
<dbReference type="InterPro" id="IPR003439">
    <property type="entry name" value="ABC_transporter-like_ATP-bd"/>
</dbReference>
<dbReference type="GO" id="GO:0006952">
    <property type="term" value="P:defense response"/>
    <property type="evidence" value="ECO:0007669"/>
    <property type="project" value="UniProtKB-KW"/>
</dbReference>
<dbReference type="EC" id="3.2.2.22" evidence="4"/>
<dbReference type="PANTHER" id="PTHR19211:SF137">
    <property type="entry name" value="OS09G0572400 PROTEIN"/>
    <property type="match status" value="1"/>
</dbReference>
<dbReference type="InterPro" id="IPR001574">
    <property type="entry name" value="Ribosome_inactivat_prot"/>
</dbReference>
<keyword evidence="2" id="KW-0547">Nucleotide-binding</keyword>
<keyword evidence="4" id="KW-0378">Hydrolase</keyword>
<dbReference type="SMART" id="SM00382">
    <property type="entry name" value="AAA"/>
    <property type="match status" value="1"/>
</dbReference>
<dbReference type="Pfam" id="PF00005">
    <property type="entry name" value="ABC_tran"/>
    <property type="match status" value="1"/>
</dbReference>
<name>A0A1E5WNI6_9POAL</name>
<comment type="similarity">
    <text evidence="4">Belongs to the ribosome-inactivating protein family.</text>
</comment>
<protein>
    <recommendedName>
        <fullName evidence="4">rRNA N-glycosylase</fullName>
        <ecNumber evidence="4">3.2.2.22</ecNumber>
    </recommendedName>
</protein>
<dbReference type="GO" id="GO:0017148">
    <property type="term" value="P:negative regulation of translation"/>
    <property type="evidence" value="ECO:0007669"/>
    <property type="project" value="UniProtKB-KW"/>
</dbReference>
<keyword evidence="4" id="KW-0800">Toxin</keyword>